<reference evidence="1 2" key="1">
    <citation type="journal article" date="2014" name="Genome Announc.">
        <title>Draft Genome Sequence of the Haloacid-Degrading Burkholderia caribensis Strain MBA4.</title>
        <authorList>
            <person name="Pan Y."/>
            <person name="Kong K.F."/>
            <person name="Tsang J.S."/>
        </authorList>
    </citation>
    <scope>NUCLEOTIDE SEQUENCE [LARGE SCALE GENOMIC DNA]</scope>
    <source>
        <strain evidence="1 2">MBA4</strain>
    </source>
</reference>
<organism evidence="1 2">
    <name type="scientific">Paraburkholderia caribensis MBA4</name>
    <dbReference type="NCBI Taxonomy" id="1323664"/>
    <lineage>
        <taxon>Bacteria</taxon>
        <taxon>Pseudomonadati</taxon>
        <taxon>Pseudomonadota</taxon>
        <taxon>Betaproteobacteria</taxon>
        <taxon>Burkholderiales</taxon>
        <taxon>Burkholderiaceae</taxon>
        <taxon>Paraburkholderia</taxon>
    </lineage>
</organism>
<gene>
    <name evidence="1" type="ORF">K788_00000295</name>
</gene>
<name>A0A0N7JVD9_9BURK</name>
<dbReference type="EMBL" id="CP012747">
    <property type="protein sequence ID" value="ALL68941.1"/>
    <property type="molecule type" value="Genomic_DNA"/>
</dbReference>
<dbReference type="Proteomes" id="UP000019146">
    <property type="component" value="Chromosome 2"/>
</dbReference>
<evidence type="ECO:0000313" key="2">
    <source>
        <dbReference type="Proteomes" id="UP000019146"/>
    </source>
</evidence>
<accession>A0A0N7JVD9</accession>
<protein>
    <submittedName>
        <fullName evidence="1">Uncharacterized protein</fullName>
    </submittedName>
</protein>
<dbReference type="AlphaFoldDB" id="A0A0N7JVD9"/>
<sequence>MYTELRTNISYRDSTVCDKGIHGRIFRHHTRIESFYPDIENQTIDLD</sequence>
<proteinExistence type="predicted"/>
<dbReference type="KEGG" id="bcai:K788_00000295"/>
<evidence type="ECO:0000313" key="1">
    <source>
        <dbReference type="EMBL" id="ALL68941.1"/>
    </source>
</evidence>